<accession>F3PW01</accession>
<name>F3PW01_9BACE</name>
<dbReference type="RefSeq" id="WP_009126159.1">
    <property type="nucleotide sequence ID" value="NZ_GL882687.1"/>
</dbReference>
<comment type="caution">
    <text evidence="2">The sequence shown here is derived from an EMBL/GenBank/DDBJ whole genome shotgun (WGS) entry which is preliminary data.</text>
</comment>
<dbReference type="EMBL" id="AFBN01000094">
    <property type="protein sequence ID" value="EGF52579.1"/>
    <property type="molecule type" value="Genomic_DNA"/>
</dbReference>
<gene>
    <name evidence="2" type="ORF">HMPREF9446_02931</name>
</gene>
<dbReference type="GeneID" id="86051466"/>
<protein>
    <submittedName>
        <fullName evidence="2">Uncharacterized protein</fullName>
    </submittedName>
</protein>
<keyword evidence="3" id="KW-1185">Reference proteome</keyword>
<evidence type="ECO:0000256" key="1">
    <source>
        <dbReference type="SAM" id="MobiDB-lite"/>
    </source>
</evidence>
<reference evidence="2 3" key="1">
    <citation type="submission" date="2011-02" db="EMBL/GenBank/DDBJ databases">
        <authorList>
            <person name="Weinstock G."/>
            <person name="Sodergren E."/>
            <person name="Clifton S."/>
            <person name="Fulton L."/>
            <person name="Fulton B."/>
            <person name="Courtney L."/>
            <person name="Fronick C."/>
            <person name="Harrison M."/>
            <person name="Strong C."/>
            <person name="Farmer C."/>
            <person name="Delahaunty K."/>
            <person name="Markovic C."/>
            <person name="Hall O."/>
            <person name="Minx P."/>
            <person name="Tomlinson C."/>
            <person name="Mitreva M."/>
            <person name="Hou S."/>
            <person name="Chen J."/>
            <person name="Wollam A."/>
            <person name="Pepin K.H."/>
            <person name="Johnson M."/>
            <person name="Bhonagiri V."/>
            <person name="Zhang X."/>
            <person name="Suruliraj S."/>
            <person name="Warren W."/>
            <person name="Chinwalla A."/>
            <person name="Mardis E.R."/>
            <person name="Wilson R.K."/>
        </authorList>
    </citation>
    <scope>NUCLEOTIDE SEQUENCE [LARGE SCALE GENOMIC DNA]</scope>
    <source>
        <strain evidence="2 3">YIT 12057</strain>
    </source>
</reference>
<organism evidence="2 3">
    <name type="scientific">Bacteroides fluxus YIT 12057</name>
    <dbReference type="NCBI Taxonomy" id="763034"/>
    <lineage>
        <taxon>Bacteria</taxon>
        <taxon>Pseudomonadati</taxon>
        <taxon>Bacteroidota</taxon>
        <taxon>Bacteroidia</taxon>
        <taxon>Bacteroidales</taxon>
        <taxon>Bacteroidaceae</taxon>
        <taxon>Bacteroides</taxon>
    </lineage>
</organism>
<dbReference type="AlphaFoldDB" id="F3PW01"/>
<proteinExistence type="predicted"/>
<evidence type="ECO:0000313" key="2">
    <source>
        <dbReference type="EMBL" id="EGF52579.1"/>
    </source>
</evidence>
<evidence type="ECO:0000313" key="3">
    <source>
        <dbReference type="Proteomes" id="UP000003416"/>
    </source>
</evidence>
<dbReference type="Proteomes" id="UP000003416">
    <property type="component" value="Unassembled WGS sequence"/>
</dbReference>
<sequence>MTASSCRHFAVTLAVTTQMPMEREFQDSSDGVTAKYEKTPCRAT</sequence>
<dbReference type="HOGENOM" id="CLU_3229594_0_0_10"/>
<feature type="compositionally biased region" description="Basic and acidic residues" evidence="1">
    <location>
        <begin position="35"/>
        <end position="44"/>
    </location>
</feature>
<feature type="region of interest" description="Disordered" evidence="1">
    <location>
        <begin position="24"/>
        <end position="44"/>
    </location>
</feature>